<dbReference type="Pfam" id="PF02517">
    <property type="entry name" value="Rce1-like"/>
    <property type="match status" value="1"/>
</dbReference>
<feature type="transmembrane region" description="Helical" evidence="1">
    <location>
        <begin position="9"/>
        <end position="30"/>
    </location>
</feature>
<dbReference type="AlphaFoldDB" id="T4VPM2"/>
<keyword evidence="1" id="KW-0472">Membrane</keyword>
<dbReference type="Proteomes" id="UP000015688">
    <property type="component" value="Unassembled WGS sequence"/>
</dbReference>
<feature type="transmembrane region" description="Helical" evidence="1">
    <location>
        <begin position="36"/>
        <end position="55"/>
    </location>
</feature>
<dbReference type="GO" id="GO:0080120">
    <property type="term" value="P:CAAX-box protein maturation"/>
    <property type="evidence" value="ECO:0007669"/>
    <property type="project" value="UniProtKB-ARBA"/>
</dbReference>
<feature type="transmembrane region" description="Helical" evidence="1">
    <location>
        <begin position="76"/>
        <end position="97"/>
    </location>
</feature>
<dbReference type="GO" id="GO:0004175">
    <property type="term" value="F:endopeptidase activity"/>
    <property type="evidence" value="ECO:0007669"/>
    <property type="project" value="UniProtKB-ARBA"/>
</dbReference>
<organism evidence="3 4">
    <name type="scientific">Paraclostridium bifermentans ATCC 638 = DSM 14991</name>
    <dbReference type="NCBI Taxonomy" id="1233171"/>
    <lineage>
        <taxon>Bacteria</taxon>
        <taxon>Bacillati</taxon>
        <taxon>Bacillota</taxon>
        <taxon>Clostridia</taxon>
        <taxon>Peptostreptococcales</taxon>
        <taxon>Peptostreptococcaceae</taxon>
        <taxon>Paraclostridium</taxon>
    </lineage>
</organism>
<feature type="domain" description="CAAX prenyl protease 2/Lysostaphin resistance protein A-like" evidence="2">
    <location>
        <begin position="113"/>
        <end position="213"/>
    </location>
</feature>
<evidence type="ECO:0000256" key="1">
    <source>
        <dbReference type="SAM" id="Phobius"/>
    </source>
</evidence>
<protein>
    <submittedName>
        <fullName evidence="3">CAAX protease self-immunity family protein</fullName>
    </submittedName>
</protein>
<keyword evidence="3" id="KW-0645">Protease</keyword>
<comment type="caution">
    <text evidence="3">The sequence shown here is derived from an EMBL/GenBank/DDBJ whole genome shotgun (WGS) entry which is preliminary data.</text>
</comment>
<dbReference type="InterPro" id="IPR042150">
    <property type="entry name" value="MmRce1-like"/>
</dbReference>
<feature type="transmembrane region" description="Helical" evidence="1">
    <location>
        <begin position="226"/>
        <end position="245"/>
    </location>
</feature>
<evidence type="ECO:0000259" key="2">
    <source>
        <dbReference type="Pfam" id="PF02517"/>
    </source>
</evidence>
<proteinExistence type="predicted"/>
<feature type="transmembrane region" description="Helical" evidence="1">
    <location>
        <begin position="103"/>
        <end position="127"/>
    </location>
</feature>
<evidence type="ECO:0000313" key="3">
    <source>
        <dbReference type="EMBL" id="EQK43085.1"/>
    </source>
</evidence>
<gene>
    <name evidence="3" type="ORF">C672_2029</name>
</gene>
<dbReference type="EMBL" id="AVNC01000015">
    <property type="protein sequence ID" value="EQK43085.1"/>
    <property type="molecule type" value="Genomic_DNA"/>
</dbReference>
<keyword evidence="1" id="KW-1133">Transmembrane helix</keyword>
<accession>T4VPM2</accession>
<dbReference type="GO" id="GO:0006508">
    <property type="term" value="P:proteolysis"/>
    <property type="evidence" value="ECO:0007669"/>
    <property type="project" value="UniProtKB-KW"/>
</dbReference>
<feature type="transmembrane region" description="Helical" evidence="1">
    <location>
        <begin position="139"/>
        <end position="159"/>
    </location>
</feature>
<dbReference type="PATRIC" id="fig|1233171.3.peg.1918"/>
<reference evidence="3 4" key="1">
    <citation type="submission" date="2013-06" db="EMBL/GenBank/DDBJ databases">
        <authorList>
            <person name="Walk S."/>
            <person name="Aronoff D."/>
            <person name="Young V.Y."/>
            <person name="Marsh J."/>
            <person name="Harrison L."/>
            <person name="Daugherty S.C."/>
            <person name="Shefchek K.A."/>
            <person name="Hine E.E."/>
            <person name="Tallon L.J."/>
            <person name="Sadzewicz L.K."/>
            <person name="Rasko D.A."/>
        </authorList>
    </citation>
    <scope>NUCLEOTIDE SEQUENCE [LARGE SCALE GENOMIC DNA]</scope>
    <source>
        <strain evidence="3 4">ATCC 638</strain>
    </source>
</reference>
<name>T4VPM2_PARBF</name>
<dbReference type="PANTHER" id="PTHR35797:SF1">
    <property type="entry name" value="PROTEASE"/>
    <property type="match status" value="1"/>
</dbReference>
<feature type="transmembrane region" description="Helical" evidence="1">
    <location>
        <begin position="171"/>
        <end position="194"/>
    </location>
</feature>
<dbReference type="InterPro" id="IPR003675">
    <property type="entry name" value="Rce1/LyrA-like_dom"/>
</dbReference>
<keyword evidence="1" id="KW-0812">Transmembrane</keyword>
<keyword evidence="3" id="KW-0378">Hydrolase</keyword>
<evidence type="ECO:0000313" key="4">
    <source>
        <dbReference type="Proteomes" id="UP000015688"/>
    </source>
</evidence>
<sequence>MSNSSKKVYIFILLTYSLTSIFFFILYSIGGVNNPATFNLIGLSMIIPFLSCIIVQKLLFKQSLRNSFNVSLKFNIWFPISIFIPILISIIINLISIKKFGSIIFSFDSFLTNILIGLSIASFSALIEELSWRGFLYNELSYLSLFKVLTFISFVWAFWHTPVAILYKYPTIPLIGSIINFIQMFFISLIITYIRYKSNSILAASFSHGLFNTLVLSSCISKIDSIFISILLSALIVFILFIYEFKASIK</sequence>
<dbReference type="PANTHER" id="PTHR35797">
    <property type="entry name" value="PROTEASE-RELATED"/>
    <property type="match status" value="1"/>
</dbReference>